<evidence type="ECO:0000256" key="1">
    <source>
        <dbReference type="SAM" id="Coils"/>
    </source>
</evidence>
<feature type="coiled-coil region" evidence="1">
    <location>
        <begin position="51"/>
        <end position="78"/>
    </location>
</feature>
<gene>
    <name evidence="4" type="ORF">GGX14DRAFT_651418</name>
</gene>
<dbReference type="Pfam" id="PF20149">
    <property type="entry name" value="DUF6532"/>
    <property type="match status" value="1"/>
</dbReference>
<feature type="domain" description="DUF6532" evidence="3">
    <location>
        <begin position="299"/>
        <end position="380"/>
    </location>
</feature>
<name>A0AAD7E2J3_9AGAR</name>
<evidence type="ECO:0000313" key="4">
    <source>
        <dbReference type="EMBL" id="KAJ7224706.1"/>
    </source>
</evidence>
<feature type="region of interest" description="Disordered" evidence="2">
    <location>
        <begin position="212"/>
        <end position="240"/>
    </location>
</feature>
<dbReference type="EMBL" id="JARJCW010000005">
    <property type="protein sequence ID" value="KAJ7224706.1"/>
    <property type="molecule type" value="Genomic_DNA"/>
</dbReference>
<comment type="caution">
    <text evidence="4">The sequence shown here is derived from an EMBL/GenBank/DDBJ whole genome shotgun (WGS) entry which is preliminary data.</text>
</comment>
<keyword evidence="1" id="KW-0175">Coiled coil</keyword>
<organism evidence="4 5">
    <name type="scientific">Mycena pura</name>
    <dbReference type="NCBI Taxonomy" id="153505"/>
    <lineage>
        <taxon>Eukaryota</taxon>
        <taxon>Fungi</taxon>
        <taxon>Dikarya</taxon>
        <taxon>Basidiomycota</taxon>
        <taxon>Agaricomycotina</taxon>
        <taxon>Agaricomycetes</taxon>
        <taxon>Agaricomycetidae</taxon>
        <taxon>Agaricales</taxon>
        <taxon>Marasmiineae</taxon>
        <taxon>Mycenaceae</taxon>
        <taxon>Mycena</taxon>
    </lineage>
</organism>
<evidence type="ECO:0000313" key="5">
    <source>
        <dbReference type="Proteomes" id="UP001219525"/>
    </source>
</evidence>
<evidence type="ECO:0000256" key="2">
    <source>
        <dbReference type="SAM" id="MobiDB-lite"/>
    </source>
</evidence>
<accession>A0AAD7E2J3</accession>
<feature type="region of interest" description="Disordered" evidence="2">
    <location>
        <begin position="1"/>
        <end position="22"/>
    </location>
</feature>
<reference evidence="4" key="1">
    <citation type="submission" date="2023-03" db="EMBL/GenBank/DDBJ databases">
        <title>Massive genome expansion in bonnet fungi (Mycena s.s.) driven by repeated elements and novel gene families across ecological guilds.</title>
        <authorList>
            <consortium name="Lawrence Berkeley National Laboratory"/>
            <person name="Harder C.B."/>
            <person name="Miyauchi S."/>
            <person name="Viragh M."/>
            <person name="Kuo A."/>
            <person name="Thoen E."/>
            <person name="Andreopoulos B."/>
            <person name="Lu D."/>
            <person name="Skrede I."/>
            <person name="Drula E."/>
            <person name="Henrissat B."/>
            <person name="Morin E."/>
            <person name="Kohler A."/>
            <person name="Barry K."/>
            <person name="LaButti K."/>
            <person name="Morin E."/>
            <person name="Salamov A."/>
            <person name="Lipzen A."/>
            <person name="Mereny Z."/>
            <person name="Hegedus B."/>
            <person name="Baldrian P."/>
            <person name="Stursova M."/>
            <person name="Weitz H."/>
            <person name="Taylor A."/>
            <person name="Grigoriev I.V."/>
            <person name="Nagy L.G."/>
            <person name="Martin F."/>
            <person name="Kauserud H."/>
        </authorList>
    </citation>
    <scope>NUCLEOTIDE SEQUENCE</scope>
    <source>
        <strain evidence="4">9144</strain>
    </source>
</reference>
<proteinExistence type="predicted"/>
<evidence type="ECO:0000259" key="3">
    <source>
        <dbReference type="Pfam" id="PF20149"/>
    </source>
</evidence>
<dbReference type="InterPro" id="IPR045341">
    <property type="entry name" value="DUF6532"/>
</dbReference>
<sequence length="437" mass="49073">MVRQLPHRNPSESPPRPRRENLKQATAEIRTCTSFLSPPPAFFPHRVAQQEPTLEAQVAELQRAIKTANKKTENAQAELRTFTGDNSCREWRGEPPLYVDIHELDVLHAAPFMSRAHPYSSWHRQLFVAIQKEDSQGERGPHNLAITSRRVQGKPYTPYPVLKLIAIVLGSGGDLDTTHMTVHKQERLSGSDATPAPAENFSGSQRFSSLSVQAHCRRQQSTSPSSGRARKQAKTSQFVAAPSCEGKAARARHRYEVRIWTVHALPSVEQQDSWTQEIWEEACAEAKVSMELTNRILSMMDLLAGLTFWYKDPVARTGYAGHEIIENILHTTFLKSKKGRVATLAFILTAIEHCIETYSSGRYESAAFDEASYKDRHLKHGEDWVARALKPTLFLRKPHDRCRSGTGAPKLVVVLPPHARPAAAALRIKRHGSGDHW</sequence>
<protein>
    <recommendedName>
        <fullName evidence="3">DUF6532 domain-containing protein</fullName>
    </recommendedName>
</protein>
<dbReference type="AlphaFoldDB" id="A0AAD7E2J3"/>
<dbReference type="Proteomes" id="UP001219525">
    <property type="component" value="Unassembled WGS sequence"/>
</dbReference>
<keyword evidence="5" id="KW-1185">Reference proteome</keyword>